<dbReference type="InterPro" id="IPR002078">
    <property type="entry name" value="Sigma_54_int"/>
</dbReference>
<dbReference type="Pfam" id="PF00158">
    <property type="entry name" value="Sigma54_activat"/>
    <property type="match status" value="1"/>
</dbReference>
<dbReference type="GO" id="GO:0005524">
    <property type="term" value="F:ATP binding"/>
    <property type="evidence" value="ECO:0007669"/>
    <property type="project" value="UniProtKB-KW"/>
</dbReference>
<comment type="caution">
    <text evidence="4">The sequence shown here is derived from an EMBL/GenBank/DDBJ whole genome shotgun (WGS) entry which is preliminary data.</text>
</comment>
<organism evidence="4 5">
    <name type="scientific">Stigmatella aurantiaca (strain DW4/3-1)</name>
    <dbReference type="NCBI Taxonomy" id="378806"/>
    <lineage>
        <taxon>Bacteria</taxon>
        <taxon>Pseudomonadati</taxon>
        <taxon>Myxococcota</taxon>
        <taxon>Myxococcia</taxon>
        <taxon>Myxococcales</taxon>
        <taxon>Cystobacterineae</taxon>
        <taxon>Archangiaceae</taxon>
        <taxon>Stigmatella</taxon>
    </lineage>
</organism>
<dbReference type="InterPro" id="IPR025943">
    <property type="entry name" value="Sigma_54_int_dom_ATP-bd_2"/>
</dbReference>
<dbReference type="InterPro" id="IPR027417">
    <property type="entry name" value="P-loop_NTPase"/>
</dbReference>
<keyword evidence="1" id="KW-0547">Nucleotide-binding</keyword>
<evidence type="ECO:0000313" key="5">
    <source>
        <dbReference type="Proteomes" id="UP000032702"/>
    </source>
</evidence>
<sequence length="651" mass="71760">MVRAKRDCVNLRVLPEEVLLARLPVHQYRAWSRAWGETTRALFQGSSPSTESIEVFARLTGTPVDRVAQARASSERLEAMLALLAPEWARRALEHDGRCHVSKLPGEMMGVELPVDEEGLRHWLLRLKQREQALNGFVTQDIQLLSQLQVALEHARSQQSVLITGETGTGKGALAKAIHVMSGRKNFVPINCTAIPAGLIESELFGSKRGAFTGAQDKPGLVAEAENGTLFLDEVGDLASEVQPKLLRMLREREYRSVGDTQPHHTQARFIAATNASLFHSVAEGRFREDLLQRLSACHIELPPLRNRPGDILLIAEHVLKEQKHSGALTEPVRTLMNRYDWMGNVAELADAMRYAAVASQGEPIRIAHLPDILVAQAYPPAGTASQIILTAQVLSSGDTSELQDTFPEALDAVLQEASASPPPVTNNQEVDELVAAFVQLAFLWPGNTAPLTPVALEKALDQLRTVSLLAELRQQLSTGNFPRAVTDSVHSRLNAELQDVKGPPLLGMAIQVLMQLLGSDEPNDRSALLEWALKFQKVVPLIVHVAQAIQRNTRDEPPPVTALTVRPAKEMHFTRVPGTSDWLDKRNHPVVERAIRRAEGVKQRAGELLQIRSTAHVTKVIREHGLEQLCTDLTQARRAGRRTAKGGDRK</sequence>
<dbReference type="PANTHER" id="PTHR32071">
    <property type="entry name" value="TRANSCRIPTIONAL REGULATORY PROTEIN"/>
    <property type="match status" value="1"/>
</dbReference>
<dbReference type="SMART" id="SM00382">
    <property type="entry name" value="AAA"/>
    <property type="match status" value="1"/>
</dbReference>
<dbReference type="Gene3D" id="1.10.8.60">
    <property type="match status" value="1"/>
</dbReference>
<dbReference type="Pfam" id="PF25601">
    <property type="entry name" value="AAA_lid_14"/>
    <property type="match status" value="1"/>
</dbReference>
<dbReference type="GO" id="GO:0006355">
    <property type="term" value="P:regulation of DNA-templated transcription"/>
    <property type="evidence" value="ECO:0007669"/>
    <property type="project" value="InterPro"/>
</dbReference>
<dbReference type="PROSITE" id="PS00675">
    <property type="entry name" value="SIGMA54_INTERACT_1"/>
    <property type="match status" value="1"/>
</dbReference>
<dbReference type="Proteomes" id="UP000032702">
    <property type="component" value="Unassembled WGS sequence"/>
</dbReference>
<dbReference type="SUPFAM" id="SSF52540">
    <property type="entry name" value="P-loop containing nucleoside triphosphate hydrolases"/>
    <property type="match status" value="1"/>
</dbReference>
<dbReference type="FunFam" id="3.40.50.300:FF:000006">
    <property type="entry name" value="DNA-binding transcriptional regulator NtrC"/>
    <property type="match status" value="1"/>
</dbReference>
<reference evidence="4 5" key="1">
    <citation type="submission" date="2006-04" db="EMBL/GenBank/DDBJ databases">
        <authorList>
            <person name="Nierman W.C."/>
        </authorList>
    </citation>
    <scope>NUCLEOTIDE SEQUENCE [LARGE SCALE GENOMIC DNA]</scope>
    <source>
        <strain evidence="4 5">DW4/3-1</strain>
    </source>
</reference>
<proteinExistence type="predicted"/>
<dbReference type="OrthoDB" id="5524797at2"/>
<dbReference type="EMBL" id="AAMD01000004">
    <property type="protein sequence ID" value="EAU69698.1"/>
    <property type="molecule type" value="Genomic_DNA"/>
</dbReference>
<dbReference type="CDD" id="cd00009">
    <property type="entry name" value="AAA"/>
    <property type="match status" value="1"/>
</dbReference>
<name>Q09D05_STIAD</name>
<dbReference type="InterPro" id="IPR003593">
    <property type="entry name" value="AAA+_ATPase"/>
</dbReference>
<evidence type="ECO:0000259" key="3">
    <source>
        <dbReference type="PROSITE" id="PS50045"/>
    </source>
</evidence>
<gene>
    <name evidence="4" type="ORF">STIAU_2909</name>
</gene>
<dbReference type="Gene3D" id="3.40.50.300">
    <property type="entry name" value="P-loop containing nucleotide triphosphate hydrolases"/>
    <property type="match status" value="1"/>
</dbReference>
<dbReference type="InterPro" id="IPR058031">
    <property type="entry name" value="AAA_lid_NorR"/>
</dbReference>
<dbReference type="PANTHER" id="PTHR32071:SF81">
    <property type="entry name" value="PROPIONATE CATABOLISM OPERON REGULATORY PROTEIN"/>
    <property type="match status" value="1"/>
</dbReference>
<protein>
    <submittedName>
        <fullName evidence="4">Sigma-54 dependent transcriptional regulator</fullName>
    </submittedName>
</protein>
<dbReference type="AlphaFoldDB" id="Q09D05"/>
<accession>Q09D05</accession>
<evidence type="ECO:0000313" key="4">
    <source>
        <dbReference type="EMBL" id="EAU69698.1"/>
    </source>
</evidence>
<dbReference type="InterPro" id="IPR025662">
    <property type="entry name" value="Sigma_54_int_dom_ATP-bd_1"/>
</dbReference>
<dbReference type="PROSITE" id="PS50045">
    <property type="entry name" value="SIGMA54_INTERACT_4"/>
    <property type="match status" value="1"/>
</dbReference>
<dbReference type="PROSITE" id="PS00676">
    <property type="entry name" value="SIGMA54_INTERACT_2"/>
    <property type="match status" value="1"/>
</dbReference>
<evidence type="ECO:0000256" key="2">
    <source>
        <dbReference type="ARBA" id="ARBA00022840"/>
    </source>
</evidence>
<keyword evidence="2" id="KW-0067">ATP-binding</keyword>
<feature type="domain" description="Sigma-54 factor interaction" evidence="3">
    <location>
        <begin position="137"/>
        <end position="358"/>
    </location>
</feature>
<evidence type="ECO:0000256" key="1">
    <source>
        <dbReference type="ARBA" id="ARBA00022741"/>
    </source>
</evidence>